<dbReference type="Pfam" id="PF13372">
    <property type="entry name" value="Alginate_exp"/>
    <property type="match status" value="1"/>
</dbReference>
<evidence type="ECO:0000313" key="3">
    <source>
        <dbReference type="Proteomes" id="UP001589774"/>
    </source>
</evidence>
<dbReference type="EMBL" id="JBHLWO010000002">
    <property type="protein sequence ID" value="MFC0319445.1"/>
    <property type="molecule type" value="Genomic_DNA"/>
</dbReference>
<accession>A0ABV6HKN0</accession>
<dbReference type="InterPro" id="IPR053728">
    <property type="entry name" value="Alginate_Permeability_Chnl"/>
</dbReference>
<name>A0ABV6HKN0_9SPHI</name>
<evidence type="ECO:0000313" key="2">
    <source>
        <dbReference type="EMBL" id="MFC0319445.1"/>
    </source>
</evidence>
<dbReference type="InterPro" id="IPR025388">
    <property type="entry name" value="Alginate_export_dom"/>
</dbReference>
<reference evidence="2 3" key="1">
    <citation type="submission" date="2024-09" db="EMBL/GenBank/DDBJ databases">
        <authorList>
            <person name="Sun Q."/>
            <person name="Mori K."/>
        </authorList>
    </citation>
    <scope>NUCLEOTIDE SEQUENCE [LARGE SCALE GENOMIC DNA]</scope>
    <source>
        <strain evidence="2 3">CCM 7765</strain>
    </source>
</reference>
<dbReference type="Proteomes" id="UP001589774">
    <property type="component" value="Unassembled WGS sequence"/>
</dbReference>
<sequence length="419" mass="48088">MRVVFPLFVFLFLVLDTQAQITVSAEIRPRAEFRDGFKRPLNQTERPAFFIEQRSRIYLSYSNEKMDLVLVPQDVRIWGNTDQAGKTDPSLTNFQQAWAGFKFNGAQRFLVGRMELDYDNARILGNLDWAQQGRSHDLLKYEYNGSKNRLHIGLAFNQDANNPEPTKLSETYYQGLNNYKSLQFAWFHHDFKQISTSIIALNEGRQHAPDTGYFMQTAGFNMQASFAPFVFYGEGYYQTGKNKDGFSKRAFLASLQLSFKPTGTYKIELGNDYLSGDKQSSKTNEAFDPLYGTHHKFYGYMDYFYVGSDHGNKGLNDLFLKVNWIKKNWTISMDGHHFSAASAITDEEGIPRSRDLGTELDWTFSYSLAKEVNLKGGYSHLFYTSSMAIIKQAGSLHGQSSWAWLMITFKPTLFQDAQH</sequence>
<feature type="domain" description="Alginate export" evidence="1">
    <location>
        <begin position="21"/>
        <end position="382"/>
    </location>
</feature>
<protein>
    <submittedName>
        <fullName evidence="2">Alginate export family protein</fullName>
    </submittedName>
</protein>
<dbReference type="RefSeq" id="WP_130855941.1">
    <property type="nucleotide sequence ID" value="NZ_JBHLWO010000002.1"/>
</dbReference>
<gene>
    <name evidence="2" type="ORF">ACFFI0_14085</name>
</gene>
<evidence type="ECO:0000259" key="1">
    <source>
        <dbReference type="Pfam" id="PF13372"/>
    </source>
</evidence>
<keyword evidence="3" id="KW-1185">Reference proteome</keyword>
<comment type="caution">
    <text evidence="2">The sequence shown here is derived from an EMBL/GenBank/DDBJ whole genome shotgun (WGS) entry which is preliminary data.</text>
</comment>
<dbReference type="Gene3D" id="2.40.160.100">
    <property type="match status" value="1"/>
</dbReference>
<organism evidence="2 3">
    <name type="scientific">Olivibacter oleidegradans</name>
    <dbReference type="NCBI Taxonomy" id="760123"/>
    <lineage>
        <taxon>Bacteria</taxon>
        <taxon>Pseudomonadati</taxon>
        <taxon>Bacteroidota</taxon>
        <taxon>Sphingobacteriia</taxon>
        <taxon>Sphingobacteriales</taxon>
        <taxon>Sphingobacteriaceae</taxon>
        <taxon>Olivibacter</taxon>
    </lineage>
</organism>
<proteinExistence type="predicted"/>